<evidence type="ECO:0000259" key="1">
    <source>
        <dbReference type="SMART" id="SM00829"/>
    </source>
</evidence>
<dbReference type="Gene3D" id="3.90.180.10">
    <property type="entry name" value="Medium-chain alcohol dehydrogenases, catalytic domain"/>
    <property type="match status" value="1"/>
</dbReference>
<dbReference type="GO" id="GO:0008270">
    <property type="term" value="F:zinc ion binding"/>
    <property type="evidence" value="ECO:0007669"/>
    <property type="project" value="InterPro"/>
</dbReference>
<dbReference type="InterPro" id="IPR011032">
    <property type="entry name" value="GroES-like_sf"/>
</dbReference>
<accession>A0A3A9ZXW1</accession>
<sequence>MKAMRIHRYGDASVIHQDDVPRPAPARGEVLVRVAATSFNPSDLGLRRGLLRALLPLDLPCTLGGDVSGTVVEVGDGVRGLAVGDRVIGRGAGTAAEYVTAAADTLVAAPTAIPLAHAAAIPIAGLTAWQAVFEHARITSGQRVLVNGAGGGVGGFAVQLARHAGAHVVATASRRSTEAVRQFGADQIIDYTTTPFADALDEPVDAILNLVAVDARQATTLVELVRPGGVVVSATGPVTPPAGSPVTAVHFVARNDQSHLAALVRLVDAGAVRVDITASRPLADLASVHRDAESGHTRGKIILVP</sequence>
<dbReference type="PANTHER" id="PTHR44013:SF1">
    <property type="entry name" value="ZINC-TYPE ALCOHOL DEHYDROGENASE-LIKE PROTEIN C16A3.02C"/>
    <property type="match status" value="1"/>
</dbReference>
<name>A0A3A9ZXW1_9ACTN</name>
<dbReference type="GO" id="GO:0016491">
    <property type="term" value="F:oxidoreductase activity"/>
    <property type="evidence" value="ECO:0007669"/>
    <property type="project" value="InterPro"/>
</dbReference>
<protein>
    <submittedName>
        <fullName evidence="2">NADP-dependent oxidoreductase</fullName>
    </submittedName>
</protein>
<keyword evidence="3" id="KW-1185">Reference proteome</keyword>
<dbReference type="SUPFAM" id="SSF51735">
    <property type="entry name" value="NAD(P)-binding Rossmann-fold domains"/>
    <property type="match status" value="1"/>
</dbReference>
<dbReference type="Proteomes" id="UP000279968">
    <property type="component" value="Unassembled WGS sequence"/>
</dbReference>
<dbReference type="PANTHER" id="PTHR44013">
    <property type="entry name" value="ZINC-TYPE ALCOHOL DEHYDROGENASE-LIKE PROTEIN C16A3.02C"/>
    <property type="match status" value="1"/>
</dbReference>
<evidence type="ECO:0000313" key="2">
    <source>
        <dbReference type="EMBL" id="RKN53069.1"/>
    </source>
</evidence>
<dbReference type="Pfam" id="PF08240">
    <property type="entry name" value="ADH_N"/>
    <property type="match status" value="1"/>
</dbReference>
<dbReference type="InterPro" id="IPR052733">
    <property type="entry name" value="Chloroplast_QOR"/>
</dbReference>
<dbReference type="CDD" id="cd05289">
    <property type="entry name" value="MDR_like_2"/>
    <property type="match status" value="1"/>
</dbReference>
<proteinExistence type="predicted"/>
<dbReference type="SUPFAM" id="SSF50129">
    <property type="entry name" value="GroES-like"/>
    <property type="match status" value="1"/>
</dbReference>
<gene>
    <name evidence="2" type="ORF">D7193_25120</name>
</gene>
<dbReference type="OrthoDB" id="9801186at2"/>
<dbReference type="InterPro" id="IPR020843">
    <property type="entry name" value="ER"/>
</dbReference>
<dbReference type="Gene3D" id="3.40.50.720">
    <property type="entry name" value="NAD(P)-binding Rossmann-like Domain"/>
    <property type="match status" value="1"/>
</dbReference>
<dbReference type="EMBL" id="RBAN01000004">
    <property type="protein sequence ID" value="RKN53069.1"/>
    <property type="molecule type" value="Genomic_DNA"/>
</dbReference>
<organism evidence="2 3">
    <name type="scientific">Micromonospora costi</name>
    <dbReference type="NCBI Taxonomy" id="1530042"/>
    <lineage>
        <taxon>Bacteria</taxon>
        <taxon>Bacillati</taxon>
        <taxon>Actinomycetota</taxon>
        <taxon>Actinomycetes</taxon>
        <taxon>Micromonosporales</taxon>
        <taxon>Micromonosporaceae</taxon>
        <taxon>Micromonospora</taxon>
    </lineage>
</organism>
<feature type="domain" description="Enoyl reductase (ER)" evidence="1">
    <location>
        <begin position="10"/>
        <end position="303"/>
    </location>
</feature>
<dbReference type="PROSITE" id="PS01162">
    <property type="entry name" value="QOR_ZETA_CRYSTAL"/>
    <property type="match status" value="1"/>
</dbReference>
<dbReference type="InterPro" id="IPR036291">
    <property type="entry name" value="NAD(P)-bd_dom_sf"/>
</dbReference>
<dbReference type="AlphaFoldDB" id="A0A3A9ZXW1"/>
<evidence type="ECO:0000313" key="3">
    <source>
        <dbReference type="Proteomes" id="UP000279968"/>
    </source>
</evidence>
<comment type="caution">
    <text evidence="2">The sequence shown here is derived from an EMBL/GenBank/DDBJ whole genome shotgun (WGS) entry which is preliminary data.</text>
</comment>
<reference evidence="2 3" key="1">
    <citation type="journal article" date="2015" name="Int. J. Syst. Evol. Microbiol.">
        <title>Micromonospora costi sp. nov., isolated from a leaf of Costus speciosus.</title>
        <authorList>
            <person name="Thawai C."/>
        </authorList>
    </citation>
    <scope>NUCLEOTIDE SEQUENCE [LARGE SCALE GENOMIC DNA]</scope>
    <source>
        <strain evidence="2 3">CS1-12</strain>
    </source>
</reference>
<dbReference type="Pfam" id="PF13602">
    <property type="entry name" value="ADH_zinc_N_2"/>
    <property type="match status" value="1"/>
</dbReference>
<dbReference type="SMART" id="SM00829">
    <property type="entry name" value="PKS_ER"/>
    <property type="match status" value="1"/>
</dbReference>
<dbReference type="InterPro" id="IPR002364">
    <property type="entry name" value="Quin_OxRdtase/zeta-crystal_CS"/>
</dbReference>
<dbReference type="InterPro" id="IPR013154">
    <property type="entry name" value="ADH-like_N"/>
</dbReference>